<dbReference type="InterPro" id="IPR037151">
    <property type="entry name" value="AlkB-like_sf"/>
</dbReference>
<evidence type="ECO:0000313" key="2">
    <source>
        <dbReference type="EMBL" id="CAE0365263.1"/>
    </source>
</evidence>
<dbReference type="SUPFAM" id="SSF51197">
    <property type="entry name" value="Clavaminate synthase-like"/>
    <property type="match status" value="1"/>
</dbReference>
<dbReference type="PANTHER" id="PTHR31212">
    <property type="entry name" value="ALPHA-KETOGLUTARATE-DEPENDENT DIOXYGENASE ALKB HOMOLOG 3"/>
    <property type="match status" value="1"/>
</dbReference>
<name>A0A7S3JUC2_9STRA</name>
<sequence>MIRKRIDCWKCEACTFDHDKEENIRYLCCAMCGHERAMKRQKLNLRPPIEAPIKLYEKNQTIGREIRDDEISKLAPVLILRNVLQADIANKLLHLLNNESESWNSDFWTVFDKTNKVARTHCMYTLTEEHTVESEQTRKAPELLNKVAEIISSETHKAGFSHFCPSLILGNKYSDGKQNVGRHSDSLTVTGPRPIIAGLSVGARRIFRLYPKDNPKKFHIDLPTPHNSLILMLPGCQEYWYHEVPSCDSPFSIRQYNGSLVRYSLTFRQERPQFQEKLLKDSPTCHCGKPPILKSGPKGEYYLTCNPVSSSAEKSKKCEFYEVSTFAQTEAKKMIASEKERMNEKRLLSTEALV</sequence>
<accession>A0A7S3JUC2</accession>
<dbReference type="InterPro" id="IPR005123">
    <property type="entry name" value="Oxoglu/Fe-dep_dioxygenase_dom"/>
</dbReference>
<reference evidence="2" key="1">
    <citation type="submission" date="2021-01" db="EMBL/GenBank/DDBJ databases">
        <authorList>
            <person name="Corre E."/>
            <person name="Pelletier E."/>
            <person name="Niang G."/>
            <person name="Scheremetjew M."/>
            <person name="Finn R."/>
            <person name="Kale V."/>
            <person name="Holt S."/>
            <person name="Cochrane G."/>
            <person name="Meng A."/>
            <person name="Brown T."/>
            <person name="Cohen L."/>
        </authorList>
    </citation>
    <scope>NUCLEOTIDE SEQUENCE</scope>
    <source>
        <strain evidence="2">CCMP1510</strain>
    </source>
</reference>
<proteinExistence type="predicted"/>
<dbReference type="Gene3D" id="2.60.120.590">
    <property type="entry name" value="Alpha-ketoglutarate-dependent dioxygenase AlkB-like"/>
    <property type="match status" value="1"/>
</dbReference>
<dbReference type="InterPro" id="IPR027450">
    <property type="entry name" value="AlkB-like"/>
</dbReference>
<feature type="domain" description="Fe2OG dioxygenase" evidence="1">
    <location>
        <begin position="164"/>
        <end position="271"/>
    </location>
</feature>
<dbReference type="GO" id="GO:0006307">
    <property type="term" value="P:DNA alkylation repair"/>
    <property type="evidence" value="ECO:0007669"/>
    <property type="project" value="InterPro"/>
</dbReference>
<dbReference type="PROSITE" id="PS51471">
    <property type="entry name" value="FE2OG_OXY"/>
    <property type="match status" value="1"/>
</dbReference>
<dbReference type="InterPro" id="IPR032854">
    <property type="entry name" value="ALKBH3"/>
</dbReference>
<dbReference type="GO" id="GO:0051213">
    <property type="term" value="F:dioxygenase activity"/>
    <property type="evidence" value="ECO:0007669"/>
    <property type="project" value="InterPro"/>
</dbReference>
<dbReference type="EMBL" id="HBIJ01008498">
    <property type="protein sequence ID" value="CAE0365263.1"/>
    <property type="molecule type" value="Transcribed_RNA"/>
</dbReference>
<organism evidence="2">
    <name type="scientific">Aureoumbra lagunensis</name>
    <dbReference type="NCBI Taxonomy" id="44058"/>
    <lineage>
        <taxon>Eukaryota</taxon>
        <taxon>Sar</taxon>
        <taxon>Stramenopiles</taxon>
        <taxon>Ochrophyta</taxon>
        <taxon>Pelagophyceae</taxon>
        <taxon>Pelagomonadales</taxon>
        <taxon>Aureoumbra</taxon>
    </lineage>
</organism>
<protein>
    <recommendedName>
        <fullName evidence="1">Fe2OG dioxygenase domain-containing protein</fullName>
    </recommendedName>
</protein>
<dbReference type="PANTHER" id="PTHR31212:SF4">
    <property type="entry name" value="ALPHA-KETOGLUTARATE-DEPENDENT DIOXYGENASE ALKB HOMOLOG 3"/>
    <property type="match status" value="1"/>
</dbReference>
<gene>
    <name evidence="2" type="ORF">ALAG00032_LOCUS6005</name>
</gene>
<dbReference type="Pfam" id="PF13532">
    <property type="entry name" value="2OG-FeII_Oxy_2"/>
    <property type="match status" value="1"/>
</dbReference>
<dbReference type="AlphaFoldDB" id="A0A7S3JUC2"/>
<evidence type="ECO:0000259" key="1">
    <source>
        <dbReference type="PROSITE" id="PS51471"/>
    </source>
</evidence>